<evidence type="ECO:0000313" key="3">
    <source>
        <dbReference type="Proteomes" id="UP000026962"/>
    </source>
</evidence>
<dbReference type="HOGENOM" id="CLU_1443216_0_0_1"/>
<evidence type="ECO:0000313" key="2">
    <source>
        <dbReference type="EnsemblPlants" id="OPUNC02G14540.1"/>
    </source>
</evidence>
<dbReference type="Gramene" id="OPUNC02G14540.1">
    <property type="protein sequence ID" value="OPUNC02G14540.1"/>
    <property type="gene ID" value="OPUNC02G14540"/>
</dbReference>
<dbReference type="Proteomes" id="UP000026962">
    <property type="component" value="Chromosome 2"/>
</dbReference>
<feature type="region of interest" description="Disordered" evidence="1">
    <location>
        <begin position="168"/>
        <end position="188"/>
    </location>
</feature>
<reference evidence="2" key="1">
    <citation type="submission" date="2015-04" db="UniProtKB">
        <authorList>
            <consortium name="EnsemblPlants"/>
        </authorList>
    </citation>
    <scope>IDENTIFICATION</scope>
</reference>
<protein>
    <submittedName>
        <fullName evidence="2">Uncharacterized protein</fullName>
    </submittedName>
</protein>
<feature type="compositionally biased region" description="Basic and acidic residues" evidence="1">
    <location>
        <begin position="174"/>
        <end position="188"/>
    </location>
</feature>
<feature type="region of interest" description="Disordered" evidence="1">
    <location>
        <begin position="1"/>
        <end position="26"/>
    </location>
</feature>
<feature type="compositionally biased region" description="Basic and acidic residues" evidence="1">
    <location>
        <begin position="1"/>
        <end position="14"/>
    </location>
</feature>
<accession>A0A0E0JZP1</accession>
<dbReference type="EnsemblPlants" id="OPUNC02G14540.1">
    <property type="protein sequence ID" value="OPUNC02G14540.1"/>
    <property type="gene ID" value="OPUNC02G14540"/>
</dbReference>
<reference evidence="2" key="2">
    <citation type="submission" date="2018-05" db="EMBL/GenBank/DDBJ databases">
        <title>OpunRS2 (Oryza punctata Reference Sequence Version 2).</title>
        <authorList>
            <person name="Zhang J."/>
            <person name="Kudrna D."/>
            <person name="Lee S."/>
            <person name="Talag J."/>
            <person name="Welchert J."/>
            <person name="Wing R.A."/>
        </authorList>
    </citation>
    <scope>NUCLEOTIDE SEQUENCE [LARGE SCALE GENOMIC DNA]</scope>
</reference>
<dbReference type="AlphaFoldDB" id="A0A0E0JZP1"/>
<sequence>MRRLKDGEIEKGGGGEEIGGCTEETGEASIEETVEASDVVFAVEISGNMEEITRRVRVARRSLREGWQDYGAKPRDGEAWVGRVGETCVQIYGRNVRREVESTMSIRSDGKEIGCSINILSCNHHQQPTQDYGHVDFNGVGEAYRFVRDQCSPERLSLSGWRPLAGARIKSKKKDTDTSRNLGEKDDE</sequence>
<evidence type="ECO:0000256" key="1">
    <source>
        <dbReference type="SAM" id="MobiDB-lite"/>
    </source>
</evidence>
<proteinExistence type="predicted"/>
<name>A0A0E0JZP1_ORYPU</name>
<keyword evidence="3" id="KW-1185">Reference proteome</keyword>
<organism evidence="2">
    <name type="scientific">Oryza punctata</name>
    <name type="common">Red rice</name>
    <dbReference type="NCBI Taxonomy" id="4537"/>
    <lineage>
        <taxon>Eukaryota</taxon>
        <taxon>Viridiplantae</taxon>
        <taxon>Streptophyta</taxon>
        <taxon>Embryophyta</taxon>
        <taxon>Tracheophyta</taxon>
        <taxon>Spermatophyta</taxon>
        <taxon>Magnoliopsida</taxon>
        <taxon>Liliopsida</taxon>
        <taxon>Poales</taxon>
        <taxon>Poaceae</taxon>
        <taxon>BOP clade</taxon>
        <taxon>Oryzoideae</taxon>
        <taxon>Oryzeae</taxon>
        <taxon>Oryzinae</taxon>
        <taxon>Oryza</taxon>
    </lineage>
</organism>